<dbReference type="Proteomes" id="UP000092932">
    <property type="component" value="Chromosome"/>
</dbReference>
<feature type="transmembrane region" description="Helical" evidence="1">
    <location>
        <begin position="170"/>
        <end position="194"/>
    </location>
</feature>
<dbReference type="InterPro" id="IPR049713">
    <property type="entry name" value="Pr6Pr-like"/>
</dbReference>
<feature type="transmembrane region" description="Helical" evidence="1">
    <location>
        <begin position="136"/>
        <end position="158"/>
    </location>
</feature>
<protein>
    <recommendedName>
        <fullName evidence="4">FAR-17a/AIG1-like protein</fullName>
    </recommendedName>
</protein>
<dbReference type="KEGG" id="ado:A6F68_01151"/>
<keyword evidence="1" id="KW-0812">Transmembrane</keyword>
<dbReference type="AlphaFoldDB" id="A0A1B2ABY3"/>
<proteinExistence type="predicted"/>
<evidence type="ECO:0000313" key="2">
    <source>
        <dbReference type="EMBL" id="ANY19669.1"/>
    </source>
</evidence>
<keyword evidence="3" id="KW-1185">Reference proteome</keyword>
<organism evidence="2 3">
    <name type="scientific">Tsuneonella dongtanensis</name>
    <dbReference type="NCBI Taxonomy" id="692370"/>
    <lineage>
        <taxon>Bacteria</taxon>
        <taxon>Pseudomonadati</taxon>
        <taxon>Pseudomonadota</taxon>
        <taxon>Alphaproteobacteria</taxon>
        <taxon>Sphingomonadales</taxon>
        <taxon>Erythrobacteraceae</taxon>
        <taxon>Tsuneonella</taxon>
    </lineage>
</organism>
<reference evidence="2 3" key="1">
    <citation type="submission" date="2016-07" db="EMBL/GenBank/DDBJ databases">
        <title>Complete genome sequence of Altererythrobacter dongtanensis KCTC 22672, a type strain with esterase isolated from tidal flat.</title>
        <authorList>
            <person name="Cheng H."/>
            <person name="Wu Y.-H."/>
            <person name="Zhou P."/>
            <person name="Huo Y.-Y."/>
            <person name="Wang C.-S."/>
            <person name="Xu X.-W."/>
        </authorList>
    </citation>
    <scope>NUCLEOTIDE SEQUENCE [LARGE SCALE GENOMIC DNA]</scope>
    <source>
        <strain evidence="2 3">KCTC 22672</strain>
    </source>
</reference>
<feature type="transmembrane region" description="Helical" evidence="1">
    <location>
        <begin position="104"/>
        <end position="124"/>
    </location>
</feature>
<evidence type="ECO:0000313" key="3">
    <source>
        <dbReference type="Proteomes" id="UP000092932"/>
    </source>
</evidence>
<keyword evidence="1" id="KW-0472">Membrane</keyword>
<name>A0A1B2ABY3_9SPHN</name>
<feature type="transmembrane region" description="Helical" evidence="1">
    <location>
        <begin position="75"/>
        <end position="92"/>
    </location>
</feature>
<feature type="transmembrane region" description="Helical" evidence="1">
    <location>
        <begin position="41"/>
        <end position="63"/>
    </location>
</feature>
<dbReference type="NCBIfam" id="NF038065">
    <property type="entry name" value="Pr6Pr"/>
    <property type="match status" value="1"/>
</dbReference>
<accession>A0A1B2ABY3</accession>
<dbReference type="RefSeq" id="WP_067677258.1">
    <property type="nucleotide sequence ID" value="NZ_CP016591.1"/>
</dbReference>
<gene>
    <name evidence="2" type="ORF">A6F68_01151</name>
</gene>
<dbReference type="EMBL" id="CP016591">
    <property type="protein sequence ID" value="ANY19669.1"/>
    <property type="molecule type" value="Genomic_DNA"/>
</dbReference>
<evidence type="ECO:0008006" key="4">
    <source>
        <dbReference type="Google" id="ProtNLM"/>
    </source>
</evidence>
<dbReference type="STRING" id="692370.A6F68_01151"/>
<keyword evidence="1" id="KW-1133">Transmembrane helix</keyword>
<evidence type="ECO:0000256" key="1">
    <source>
        <dbReference type="SAM" id="Phobius"/>
    </source>
</evidence>
<sequence>MDQPSPPFSRILAAAIAAAGLATVALQTTINLEVEGSPLVAFAKLLRFFTIWTNLGGALMFAWLASGRGFSARTLLSLATAYAVVALVYHALLSATHHPIGLDWWTNLMFHTVLPAAAIGWWLAYAPAAAWRGLPAVTIAPVIYTPFALIVGAATDFYPYFFLDQPKLGWAALGGWLVALAGFFLVMGAILRGIQGLLPRRR</sequence>